<dbReference type="CDD" id="cd10719">
    <property type="entry name" value="DnaJ_zf"/>
    <property type="match status" value="1"/>
</dbReference>
<dbReference type="GO" id="GO:0008270">
    <property type="term" value="F:zinc ion binding"/>
    <property type="evidence" value="ECO:0007669"/>
    <property type="project" value="UniProtKB-UniRule"/>
</dbReference>
<evidence type="ECO:0000256" key="12">
    <source>
        <dbReference type="ARBA" id="ARBA00061004"/>
    </source>
</evidence>
<keyword evidence="4 14" id="KW-0235">DNA replication</keyword>
<dbReference type="InterPro" id="IPR036410">
    <property type="entry name" value="HSP_DnaJ_Cys-rich_dom_sf"/>
</dbReference>
<gene>
    <name evidence="14" type="primary">dnaJ</name>
    <name evidence="18" type="ORF">SAMN05216508_10661</name>
</gene>
<dbReference type="Gene3D" id="2.10.230.10">
    <property type="entry name" value="Heat shock protein DnaJ, cysteine-rich domain"/>
    <property type="match status" value="1"/>
</dbReference>
<dbReference type="InterPro" id="IPR036869">
    <property type="entry name" value="J_dom_sf"/>
</dbReference>
<dbReference type="PANTHER" id="PTHR43096:SF48">
    <property type="entry name" value="CHAPERONE PROTEIN DNAJ"/>
    <property type="match status" value="1"/>
</dbReference>
<dbReference type="Proteomes" id="UP000198817">
    <property type="component" value="Unassembled WGS sequence"/>
</dbReference>
<dbReference type="InterPro" id="IPR001305">
    <property type="entry name" value="HSP_DnaJ_Cys-rich_dom"/>
</dbReference>
<evidence type="ECO:0000256" key="5">
    <source>
        <dbReference type="ARBA" id="ARBA00022723"/>
    </source>
</evidence>
<dbReference type="FunFam" id="2.10.230.10:FF:000002">
    <property type="entry name" value="Molecular chaperone DnaJ"/>
    <property type="match status" value="1"/>
</dbReference>
<comment type="similarity">
    <text evidence="12 14">Belongs to the DnaJ family.</text>
</comment>
<dbReference type="GO" id="GO:0042026">
    <property type="term" value="P:protein refolding"/>
    <property type="evidence" value="ECO:0007669"/>
    <property type="project" value="TreeGrafter"/>
</dbReference>
<evidence type="ECO:0000259" key="17">
    <source>
        <dbReference type="PROSITE" id="PS51188"/>
    </source>
</evidence>
<evidence type="ECO:0000256" key="11">
    <source>
        <dbReference type="ARBA" id="ARBA00053423"/>
    </source>
</evidence>
<dbReference type="Gene3D" id="2.60.260.20">
    <property type="entry name" value="Urease metallochaperone UreE, N-terminal domain"/>
    <property type="match status" value="2"/>
</dbReference>
<keyword evidence="5 14" id="KW-0479">Metal-binding</keyword>
<keyword evidence="6 14" id="KW-0677">Repeat</keyword>
<dbReference type="STRING" id="155865.SAMN05216515_10761"/>
<dbReference type="EMBL" id="FPBT01000006">
    <property type="protein sequence ID" value="SFU46934.1"/>
    <property type="molecule type" value="Genomic_DNA"/>
</dbReference>
<evidence type="ECO:0000256" key="3">
    <source>
        <dbReference type="ARBA" id="ARBA00022490"/>
    </source>
</evidence>
<feature type="domain" description="CR-type" evidence="17">
    <location>
        <begin position="145"/>
        <end position="227"/>
    </location>
</feature>
<evidence type="ECO:0000256" key="8">
    <source>
        <dbReference type="ARBA" id="ARBA00022833"/>
    </source>
</evidence>
<dbReference type="GO" id="GO:0009408">
    <property type="term" value="P:response to heat"/>
    <property type="evidence" value="ECO:0007669"/>
    <property type="project" value="InterPro"/>
</dbReference>
<comment type="cofactor">
    <cofactor evidence="14">
        <name>Zn(2+)</name>
        <dbReference type="ChEBI" id="CHEBI:29105"/>
    </cofactor>
    <text evidence="14">Binds 2 Zn(2+) ions per monomer.</text>
</comment>
<dbReference type="NCBIfam" id="NF008035">
    <property type="entry name" value="PRK10767.1"/>
    <property type="match status" value="1"/>
</dbReference>
<dbReference type="GO" id="GO:0005524">
    <property type="term" value="F:ATP binding"/>
    <property type="evidence" value="ECO:0007669"/>
    <property type="project" value="InterPro"/>
</dbReference>
<proteinExistence type="inferred from homology"/>
<dbReference type="PROSITE" id="PS51188">
    <property type="entry name" value="ZF_CR"/>
    <property type="match status" value="1"/>
</dbReference>
<organism evidence="18 19">
    <name type="scientific">Eubacterium pyruvativorans</name>
    <dbReference type="NCBI Taxonomy" id="155865"/>
    <lineage>
        <taxon>Bacteria</taxon>
        <taxon>Bacillati</taxon>
        <taxon>Bacillota</taxon>
        <taxon>Clostridia</taxon>
        <taxon>Eubacteriales</taxon>
        <taxon>Eubacteriaceae</taxon>
        <taxon>Eubacterium</taxon>
    </lineage>
</organism>
<dbReference type="InterPro" id="IPR002939">
    <property type="entry name" value="DnaJ_C"/>
</dbReference>
<dbReference type="InterPro" id="IPR008971">
    <property type="entry name" value="HSP40/DnaJ_pept-bd"/>
</dbReference>
<keyword evidence="10 14" id="KW-0143">Chaperone</keyword>
<dbReference type="SUPFAM" id="SSF46565">
    <property type="entry name" value="Chaperone J-domain"/>
    <property type="match status" value="1"/>
</dbReference>
<evidence type="ECO:0000256" key="9">
    <source>
        <dbReference type="ARBA" id="ARBA00023016"/>
    </source>
</evidence>
<dbReference type="HAMAP" id="MF_01152">
    <property type="entry name" value="DnaJ"/>
    <property type="match status" value="1"/>
</dbReference>
<evidence type="ECO:0000313" key="18">
    <source>
        <dbReference type="EMBL" id="SFU46934.1"/>
    </source>
</evidence>
<feature type="binding site" evidence="14">
    <location>
        <position position="178"/>
    </location>
    <ligand>
        <name>Zn(2+)</name>
        <dbReference type="ChEBI" id="CHEBI:29105"/>
        <label>2</label>
    </ligand>
</feature>
<keyword evidence="8 14" id="KW-0862">Zinc</keyword>
<dbReference type="GO" id="GO:0031072">
    <property type="term" value="F:heat shock protein binding"/>
    <property type="evidence" value="ECO:0007669"/>
    <property type="project" value="InterPro"/>
</dbReference>
<evidence type="ECO:0000256" key="14">
    <source>
        <dbReference type="HAMAP-Rule" id="MF_01152"/>
    </source>
</evidence>
<feature type="domain" description="J" evidence="16">
    <location>
        <begin position="7"/>
        <end position="72"/>
    </location>
</feature>
<feature type="binding site" evidence="14">
    <location>
        <position position="175"/>
    </location>
    <ligand>
        <name>Zn(2+)</name>
        <dbReference type="ChEBI" id="CHEBI:29105"/>
        <label>2</label>
    </ligand>
</feature>
<dbReference type="GO" id="GO:0006260">
    <property type="term" value="P:DNA replication"/>
    <property type="evidence" value="ECO:0007669"/>
    <property type="project" value="UniProtKB-KW"/>
</dbReference>
<feature type="repeat" description="CXXCXGXG motif" evidence="14">
    <location>
        <begin position="215"/>
        <end position="222"/>
    </location>
</feature>
<dbReference type="Pfam" id="PF00684">
    <property type="entry name" value="DnaJ_CXXCXGXG"/>
    <property type="match status" value="1"/>
</dbReference>
<dbReference type="PRINTS" id="PR00625">
    <property type="entry name" value="JDOMAIN"/>
</dbReference>
<evidence type="ECO:0000256" key="15">
    <source>
        <dbReference type="PROSITE-ProRule" id="PRU00546"/>
    </source>
</evidence>
<dbReference type="SUPFAM" id="SSF49493">
    <property type="entry name" value="HSP40/DnaJ peptide-binding domain"/>
    <property type="match status" value="2"/>
</dbReference>
<dbReference type="GO" id="GO:0051082">
    <property type="term" value="F:unfolded protein binding"/>
    <property type="evidence" value="ECO:0007669"/>
    <property type="project" value="UniProtKB-UniRule"/>
</dbReference>
<feature type="binding site" evidence="14">
    <location>
        <position position="161"/>
    </location>
    <ligand>
        <name>Zn(2+)</name>
        <dbReference type="ChEBI" id="CHEBI:29105"/>
        <label>1</label>
    </ligand>
</feature>
<dbReference type="SMART" id="SM00271">
    <property type="entry name" value="DnaJ"/>
    <property type="match status" value="1"/>
</dbReference>
<dbReference type="FunFam" id="2.60.260.20:FF:000004">
    <property type="entry name" value="Molecular chaperone DnaJ"/>
    <property type="match status" value="1"/>
</dbReference>
<comment type="subunit">
    <text evidence="2 14">Homodimer.</text>
</comment>
<reference evidence="18 19" key="1">
    <citation type="submission" date="2016-10" db="EMBL/GenBank/DDBJ databases">
        <authorList>
            <person name="de Groot N.N."/>
        </authorList>
    </citation>
    <scope>NUCLEOTIDE SEQUENCE [LARGE SCALE GENOMIC DNA]</scope>
    <source>
        <strain evidence="18 19">KHGC13</strain>
    </source>
</reference>
<evidence type="ECO:0000256" key="6">
    <source>
        <dbReference type="ARBA" id="ARBA00022737"/>
    </source>
</evidence>
<dbReference type="SUPFAM" id="SSF57938">
    <property type="entry name" value="DnaJ/Hsp40 cysteine-rich domain"/>
    <property type="match status" value="1"/>
</dbReference>
<feature type="binding site" evidence="14">
    <location>
        <position position="215"/>
    </location>
    <ligand>
        <name>Zn(2+)</name>
        <dbReference type="ChEBI" id="CHEBI:29105"/>
        <label>1</label>
    </ligand>
</feature>
<dbReference type="FunFam" id="1.10.287.110:FF:000034">
    <property type="entry name" value="Chaperone protein DnaJ"/>
    <property type="match status" value="1"/>
</dbReference>
<dbReference type="InterPro" id="IPR001623">
    <property type="entry name" value="DnaJ_domain"/>
</dbReference>
<feature type="repeat" description="CXXCXGXG motif" evidence="14">
    <location>
        <begin position="201"/>
        <end position="208"/>
    </location>
</feature>
<sequence length="387" mass="41833">MAENKRDYYEVLGIQKGASDDEIKKAFRKMALKYHPDRNPGDKEAEEKFKEVNEAYGVLSDPEKKDKYDRFGFAGVDPNAGFGGGTGGGFSGFGDFGDIFSDIFGGGGFGGFGGFGGGAQRRDQPQKGRDLQAGVQIKFEEAAFGTKKTIQLNKYVKCKTCSGEGTAPGTHKRTCSRCGGSGVITQVRKTMLGQMQTQSPCPDCNGTGSVIDTPCSDCHGTGKVKSRVKIEVNIPAGVDNDSVIPIRGQGEPGENNGPNGDLYVVIKVKPHEIFQRNGSDIRLEIPISFDQAALGDEIVVPTLDGKIQYRVPAGTQPGTTFRLKGKGIRNIRTGRPGDMYVTVTVEVPTKLNSAQKKAVRTMAEHLKEGSCYKKKQSFSDKVKKFFE</sequence>
<evidence type="ECO:0000259" key="16">
    <source>
        <dbReference type="PROSITE" id="PS50076"/>
    </source>
</evidence>
<protein>
    <recommendedName>
        <fullName evidence="13 14">Chaperone protein DnaJ</fullName>
    </recommendedName>
</protein>
<keyword evidence="9 14" id="KW-0346">Stress response</keyword>
<comment type="domain">
    <text evidence="14">The J domain is necessary and sufficient to stimulate DnaK ATPase activity. Zinc center 1 plays an important role in the autonomous, DnaK-independent chaperone activity of DnaJ. Zinc center 2 is essential for interaction with DnaK and for DnaJ activity.</text>
</comment>
<dbReference type="CDD" id="cd10747">
    <property type="entry name" value="DnaJ_C"/>
    <property type="match status" value="1"/>
</dbReference>
<feature type="binding site" evidence="14">
    <location>
        <position position="204"/>
    </location>
    <ligand>
        <name>Zn(2+)</name>
        <dbReference type="ChEBI" id="CHEBI:29105"/>
        <label>2</label>
    </ligand>
</feature>
<keyword evidence="19" id="KW-1185">Reference proteome</keyword>
<evidence type="ECO:0000256" key="1">
    <source>
        <dbReference type="ARBA" id="ARBA00004496"/>
    </source>
</evidence>
<dbReference type="Gene3D" id="1.10.287.110">
    <property type="entry name" value="DnaJ domain"/>
    <property type="match status" value="1"/>
</dbReference>
<dbReference type="PANTHER" id="PTHR43096">
    <property type="entry name" value="DNAJ HOMOLOG 1, MITOCHONDRIAL-RELATED"/>
    <property type="match status" value="1"/>
</dbReference>
<evidence type="ECO:0000313" key="19">
    <source>
        <dbReference type="Proteomes" id="UP000198817"/>
    </source>
</evidence>
<feature type="binding site" evidence="14">
    <location>
        <position position="218"/>
    </location>
    <ligand>
        <name>Zn(2+)</name>
        <dbReference type="ChEBI" id="CHEBI:29105"/>
        <label>1</label>
    </ligand>
</feature>
<feature type="binding site" evidence="14">
    <location>
        <position position="158"/>
    </location>
    <ligand>
        <name>Zn(2+)</name>
        <dbReference type="ChEBI" id="CHEBI:29105"/>
        <label>1</label>
    </ligand>
</feature>
<dbReference type="Pfam" id="PF01556">
    <property type="entry name" value="DnaJ_C"/>
    <property type="match status" value="1"/>
</dbReference>
<feature type="repeat" description="CXXCXGXG motif" evidence="14">
    <location>
        <begin position="158"/>
        <end position="165"/>
    </location>
</feature>
<dbReference type="GO" id="GO:0005737">
    <property type="term" value="C:cytoplasm"/>
    <property type="evidence" value="ECO:0007669"/>
    <property type="project" value="UniProtKB-SubCell"/>
</dbReference>
<keyword evidence="3 14" id="KW-0963">Cytoplasm</keyword>
<dbReference type="CDD" id="cd06257">
    <property type="entry name" value="DnaJ"/>
    <property type="match status" value="1"/>
</dbReference>
<feature type="binding site" evidence="14">
    <location>
        <position position="201"/>
    </location>
    <ligand>
        <name>Zn(2+)</name>
        <dbReference type="ChEBI" id="CHEBI:29105"/>
        <label>2</label>
    </ligand>
</feature>
<accession>A0A1I7GEQ6</accession>
<evidence type="ECO:0000256" key="10">
    <source>
        <dbReference type="ARBA" id="ARBA00023186"/>
    </source>
</evidence>
<comment type="subcellular location">
    <subcellularLocation>
        <location evidence="1 14">Cytoplasm</location>
    </subcellularLocation>
</comment>
<keyword evidence="7 14" id="KW-0863">Zinc-finger</keyword>
<dbReference type="InterPro" id="IPR012724">
    <property type="entry name" value="DnaJ"/>
</dbReference>
<evidence type="ECO:0000256" key="4">
    <source>
        <dbReference type="ARBA" id="ARBA00022705"/>
    </source>
</evidence>
<evidence type="ECO:0000256" key="2">
    <source>
        <dbReference type="ARBA" id="ARBA00011738"/>
    </source>
</evidence>
<dbReference type="OrthoDB" id="9779889at2"/>
<dbReference type="Pfam" id="PF00226">
    <property type="entry name" value="DnaJ"/>
    <property type="match status" value="1"/>
</dbReference>
<evidence type="ECO:0000256" key="13">
    <source>
        <dbReference type="ARBA" id="ARBA00067609"/>
    </source>
</evidence>
<evidence type="ECO:0000256" key="7">
    <source>
        <dbReference type="ARBA" id="ARBA00022771"/>
    </source>
</evidence>
<feature type="repeat" description="CXXCXGXG motif" evidence="14">
    <location>
        <begin position="175"/>
        <end position="182"/>
    </location>
</feature>
<comment type="function">
    <text evidence="11 14">Participates actively in the response to hyperosmotic and heat shock by preventing the aggregation of stress-denatured proteins and by disaggregating proteins, also in an autonomous, DnaK-independent fashion. Unfolded proteins bind initially to DnaJ; upon interaction with the DnaJ-bound protein, DnaK hydrolyzes its bound ATP, resulting in the formation of a stable complex. GrpE releases ADP from DnaK; ATP binding to DnaK triggers the release of the substrate protein, thus completing the reaction cycle. Several rounds of ATP-dependent interactions between DnaJ, DnaK and GrpE are required for fully efficient folding. Also involved, together with DnaK and GrpE, in the DNA replication of plasmids through activation of initiation proteins.</text>
</comment>
<dbReference type="NCBIfam" id="TIGR02349">
    <property type="entry name" value="DnaJ_bact"/>
    <property type="match status" value="1"/>
</dbReference>
<feature type="zinc finger region" description="CR-type" evidence="15">
    <location>
        <begin position="145"/>
        <end position="227"/>
    </location>
</feature>
<dbReference type="RefSeq" id="WP_090470719.1">
    <property type="nucleotide sequence ID" value="NZ_FOWF01000007.1"/>
</dbReference>
<dbReference type="PROSITE" id="PS50076">
    <property type="entry name" value="DNAJ_2"/>
    <property type="match status" value="1"/>
</dbReference>
<name>A0A1I7GEQ6_9FIRM</name>
<dbReference type="AlphaFoldDB" id="A0A1I7GEQ6"/>